<sequence>SVAMSRNQRLKPNPPSQGSESAESGIFNERVLVLLFETIRWDIHTLCSASSVNRKLRAIAKRLLWREVCLYRAPRMVATLANGMPNGRFCGGWHALAKLMFFCCGFESTRHFKVSQPSPGHFAKASRFSKTSGRSFLAKKCRGDLLYVSDPCEHPTGDKEDDLGIYRGVFKGFSRSKTRACLIGRQVELEERMRCPYCGARVWSMTTAGLVPKSAARRLGSHSGGLDYFVCVNGHLHGMCWLVPLSSDEDEGEDEKEEEEEGSDGDCGIRGVDNQDRTANHMGMEFKGRGKMEMGNSLVGPHEVLVGIHQKSEVLSS</sequence>
<proteinExistence type="predicted"/>
<dbReference type="AlphaFoldDB" id="A0A833X9F5"/>
<dbReference type="Gramene" id="Jr11_13050_p1">
    <property type="protein sequence ID" value="cds.Jr11_13050_p1"/>
    <property type="gene ID" value="Jr11_13050"/>
</dbReference>
<dbReference type="Proteomes" id="UP000619265">
    <property type="component" value="Unassembled WGS sequence"/>
</dbReference>
<comment type="caution">
    <text evidence="2">The sequence shown here is derived from an EMBL/GenBank/DDBJ whole genome shotgun (WGS) entry which is preliminary data.</text>
</comment>
<evidence type="ECO:0008006" key="4">
    <source>
        <dbReference type="Google" id="ProtNLM"/>
    </source>
</evidence>
<protein>
    <recommendedName>
        <fullName evidence="4">EID1-like F-box protein 3</fullName>
    </recommendedName>
</protein>
<dbReference type="EMBL" id="LIHL02000011">
    <property type="protein sequence ID" value="KAF5455080.1"/>
    <property type="molecule type" value="Genomic_DNA"/>
</dbReference>
<dbReference type="PANTHER" id="PTHR31348:SF3">
    <property type="entry name" value="EID1-LIKE F-BOX PROTEIN 3"/>
    <property type="match status" value="1"/>
</dbReference>
<accession>A0A833X9F5</accession>
<organism evidence="2 3">
    <name type="scientific">Juglans regia</name>
    <name type="common">English walnut</name>
    <dbReference type="NCBI Taxonomy" id="51240"/>
    <lineage>
        <taxon>Eukaryota</taxon>
        <taxon>Viridiplantae</taxon>
        <taxon>Streptophyta</taxon>
        <taxon>Embryophyta</taxon>
        <taxon>Tracheophyta</taxon>
        <taxon>Spermatophyta</taxon>
        <taxon>Magnoliopsida</taxon>
        <taxon>eudicotyledons</taxon>
        <taxon>Gunneridae</taxon>
        <taxon>Pentapetalae</taxon>
        <taxon>rosids</taxon>
        <taxon>fabids</taxon>
        <taxon>Fagales</taxon>
        <taxon>Juglandaceae</taxon>
        <taxon>Juglans</taxon>
    </lineage>
</organism>
<evidence type="ECO:0000256" key="1">
    <source>
        <dbReference type="SAM" id="MobiDB-lite"/>
    </source>
</evidence>
<gene>
    <name evidence="2" type="ORF">F2P56_024693</name>
</gene>
<evidence type="ECO:0000313" key="2">
    <source>
        <dbReference type="EMBL" id="KAF5455080.1"/>
    </source>
</evidence>
<reference evidence="2" key="1">
    <citation type="submission" date="2015-10" db="EMBL/GenBank/DDBJ databases">
        <authorList>
            <person name="Martinez-Garcia P.J."/>
            <person name="Crepeau M.W."/>
            <person name="Puiu D."/>
            <person name="Gonzalez-Ibeas D."/>
            <person name="Whalen J."/>
            <person name="Stevens K."/>
            <person name="Paul R."/>
            <person name="Butterfield T."/>
            <person name="Britton M."/>
            <person name="Reagan R."/>
            <person name="Chakraborty S."/>
            <person name="Walawage S.L."/>
            <person name="Vasquez-Gross H.A."/>
            <person name="Cardeno C."/>
            <person name="Famula R."/>
            <person name="Pratt K."/>
            <person name="Kuruganti S."/>
            <person name="Aradhya M.K."/>
            <person name="Leslie C.A."/>
            <person name="Dandekar A.M."/>
            <person name="Salzberg S.L."/>
            <person name="Wegrzyn J.L."/>
            <person name="Langley C.H."/>
            <person name="Neale D.B."/>
        </authorList>
    </citation>
    <scope>NUCLEOTIDE SEQUENCE</scope>
    <source>
        <tissue evidence="2">Leaves</tissue>
    </source>
</reference>
<feature type="compositionally biased region" description="Acidic residues" evidence="1">
    <location>
        <begin position="248"/>
        <end position="264"/>
    </location>
</feature>
<dbReference type="PANTHER" id="PTHR31348">
    <property type="entry name" value="EID1-LIKE F-BOX PROTEIN 2-RELATED"/>
    <property type="match status" value="1"/>
</dbReference>
<feature type="non-terminal residue" evidence="2">
    <location>
        <position position="1"/>
    </location>
</feature>
<dbReference type="InterPro" id="IPR040267">
    <property type="entry name" value="EID1-like"/>
</dbReference>
<feature type="region of interest" description="Disordered" evidence="1">
    <location>
        <begin position="248"/>
        <end position="281"/>
    </location>
</feature>
<reference evidence="2" key="2">
    <citation type="submission" date="2020-03" db="EMBL/GenBank/DDBJ databases">
        <title>Walnut 2.0.</title>
        <authorList>
            <person name="Marrano A."/>
            <person name="Britton M."/>
            <person name="Zimin A.V."/>
            <person name="Zaini P.A."/>
            <person name="Workman R."/>
            <person name="Puiu D."/>
            <person name="Bianco L."/>
            <person name="Allen B.J."/>
            <person name="Troggio M."/>
            <person name="Leslie C.A."/>
            <person name="Timp W."/>
            <person name="Dendekar A."/>
            <person name="Salzberg S.L."/>
            <person name="Neale D.B."/>
        </authorList>
    </citation>
    <scope>NUCLEOTIDE SEQUENCE</scope>
    <source>
        <tissue evidence="2">Leaves</tissue>
    </source>
</reference>
<feature type="region of interest" description="Disordered" evidence="1">
    <location>
        <begin position="1"/>
        <end position="23"/>
    </location>
</feature>
<name>A0A833X9F5_JUGRE</name>
<evidence type="ECO:0000313" key="3">
    <source>
        <dbReference type="Proteomes" id="UP000619265"/>
    </source>
</evidence>